<dbReference type="Proteomes" id="UP001239994">
    <property type="component" value="Unassembled WGS sequence"/>
</dbReference>
<evidence type="ECO:0000256" key="1">
    <source>
        <dbReference type="SAM" id="SignalP"/>
    </source>
</evidence>
<dbReference type="EMBL" id="JAROKS010000008">
    <property type="protein sequence ID" value="KAK1801537.1"/>
    <property type="molecule type" value="Genomic_DNA"/>
</dbReference>
<evidence type="ECO:0000313" key="3">
    <source>
        <dbReference type="Proteomes" id="UP001239994"/>
    </source>
</evidence>
<feature type="chain" id="PRO_5042257065" description="Secreted protein" evidence="1">
    <location>
        <begin position="17"/>
        <end position="187"/>
    </location>
</feature>
<protein>
    <recommendedName>
        <fullName evidence="4">Secreted protein</fullName>
    </recommendedName>
</protein>
<reference evidence="2" key="1">
    <citation type="submission" date="2023-03" db="EMBL/GenBank/DDBJ databases">
        <title>Electrophorus voltai genome.</title>
        <authorList>
            <person name="Bian C."/>
        </authorList>
    </citation>
    <scope>NUCLEOTIDE SEQUENCE</scope>
    <source>
        <strain evidence="2">CB-2022</strain>
        <tissue evidence="2">Muscle</tissue>
    </source>
</reference>
<accession>A0AAD8ZLH3</accession>
<organism evidence="2 3">
    <name type="scientific">Electrophorus voltai</name>
    <dbReference type="NCBI Taxonomy" id="2609070"/>
    <lineage>
        <taxon>Eukaryota</taxon>
        <taxon>Metazoa</taxon>
        <taxon>Chordata</taxon>
        <taxon>Craniata</taxon>
        <taxon>Vertebrata</taxon>
        <taxon>Euteleostomi</taxon>
        <taxon>Actinopterygii</taxon>
        <taxon>Neopterygii</taxon>
        <taxon>Teleostei</taxon>
        <taxon>Ostariophysi</taxon>
        <taxon>Gymnotiformes</taxon>
        <taxon>Gymnotoidei</taxon>
        <taxon>Gymnotidae</taxon>
        <taxon>Electrophorus</taxon>
    </lineage>
</organism>
<dbReference type="AlphaFoldDB" id="A0AAD8ZLH3"/>
<keyword evidence="1" id="KW-0732">Signal</keyword>
<gene>
    <name evidence="2" type="ORF">P4O66_004595</name>
</gene>
<evidence type="ECO:0008006" key="4">
    <source>
        <dbReference type="Google" id="ProtNLM"/>
    </source>
</evidence>
<feature type="signal peptide" evidence="1">
    <location>
        <begin position="1"/>
        <end position="16"/>
    </location>
</feature>
<comment type="caution">
    <text evidence="2">The sequence shown here is derived from an EMBL/GenBank/DDBJ whole genome shotgun (WGS) entry which is preliminary data.</text>
</comment>
<evidence type="ECO:0000313" key="2">
    <source>
        <dbReference type="EMBL" id="KAK1801537.1"/>
    </source>
</evidence>
<proteinExistence type="predicted"/>
<name>A0AAD8ZLH3_9TELE</name>
<sequence length="187" mass="20325">MPRWLLFGSSLARCLGLLSAPWGLFDSRCASLSRRHQAFPEAPVPMETEVDIVCPGQSTNGCGIVRVGARVSRRSVCVRLSASASPVRRGILLSRFLQSEPGHSRVPGKAACPPLRSQGCGGEFQSWDVTALGQLCRHVEATGPCRSVSWSLSRMLLPSTVRDRKDWQMDSRGGSDCDPVCLQHLHG</sequence>
<keyword evidence="3" id="KW-1185">Reference proteome</keyword>